<keyword evidence="4" id="KW-0106">Calcium</keyword>
<dbReference type="EMBL" id="SDRB02005531">
    <property type="protein sequence ID" value="THG14139.1"/>
    <property type="molecule type" value="Genomic_DNA"/>
</dbReference>
<evidence type="ECO:0000313" key="7">
    <source>
        <dbReference type="Proteomes" id="UP000306102"/>
    </source>
</evidence>
<feature type="domain" description="EF-hand" evidence="5">
    <location>
        <begin position="78"/>
        <end position="112"/>
    </location>
</feature>
<dbReference type="STRING" id="542762.A0A4S4ECW9"/>
<name>A0A4S4ECW9_CAMSN</name>
<keyword evidence="7" id="KW-1185">Reference proteome</keyword>
<comment type="function">
    <text evidence="1">Potential calcium sensor.</text>
</comment>
<dbReference type="InterPro" id="IPR002048">
    <property type="entry name" value="EF_hand_dom"/>
</dbReference>
<organism evidence="6 7">
    <name type="scientific">Camellia sinensis var. sinensis</name>
    <name type="common">China tea</name>
    <dbReference type="NCBI Taxonomy" id="542762"/>
    <lineage>
        <taxon>Eukaryota</taxon>
        <taxon>Viridiplantae</taxon>
        <taxon>Streptophyta</taxon>
        <taxon>Embryophyta</taxon>
        <taxon>Tracheophyta</taxon>
        <taxon>Spermatophyta</taxon>
        <taxon>Magnoliopsida</taxon>
        <taxon>eudicotyledons</taxon>
        <taxon>Gunneridae</taxon>
        <taxon>Pentapetalae</taxon>
        <taxon>asterids</taxon>
        <taxon>Ericales</taxon>
        <taxon>Theaceae</taxon>
        <taxon>Camellia</taxon>
    </lineage>
</organism>
<protein>
    <recommendedName>
        <fullName evidence="5">EF-hand domain-containing protein</fullName>
    </recommendedName>
</protein>
<dbReference type="InterPro" id="IPR018247">
    <property type="entry name" value="EF_Hand_1_Ca_BS"/>
</dbReference>
<proteinExistence type="predicted"/>
<comment type="caution">
    <text evidence="6">The sequence shown here is derived from an EMBL/GenBank/DDBJ whole genome shotgun (WGS) entry which is preliminary data.</text>
</comment>
<keyword evidence="2" id="KW-0479">Metal-binding</keyword>
<keyword evidence="3" id="KW-0677">Repeat</keyword>
<reference evidence="6 7" key="1">
    <citation type="journal article" date="2018" name="Proc. Natl. Acad. Sci. U.S.A.">
        <title>Draft genome sequence of Camellia sinensis var. sinensis provides insights into the evolution of the tea genome and tea quality.</title>
        <authorList>
            <person name="Wei C."/>
            <person name="Yang H."/>
            <person name="Wang S."/>
            <person name="Zhao J."/>
            <person name="Liu C."/>
            <person name="Gao L."/>
            <person name="Xia E."/>
            <person name="Lu Y."/>
            <person name="Tai Y."/>
            <person name="She G."/>
            <person name="Sun J."/>
            <person name="Cao H."/>
            <person name="Tong W."/>
            <person name="Gao Q."/>
            <person name="Li Y."/>
            <person name="Deng W."/>
            <person name="Jiang X."/>
            <person name="Wang W."/>
            <person name="Chen Q."/>
            <person name="Zhang S."/>
            <person name="Li H."/>
            <person name="Wu J."/>
            <person name="Wang P."/>
            <person name="Li P."/>
            <person name="Shi C."/>
            <person name="Zheng F."/>
            <person name="Jian J."/>
            <person name="Huang B."/>
            <person name="Shan D."/>
            <person name="Shi M."/>
            <person name="Fang C."/>
            <person name="Yue Y."/>
            <person name="Li F."/>
            <person name="Li D."/>
            <person name="Wei S."/>
            <person name="Han B."/>
            <person name="Jiang C."/>
            <person name="Yin Y."/>
            <person name="Xia T."/>
            <person name="Zhang Z."/>
            <person name="Bennetzen J.L."/>
            <person name="Zhao S."/>
            <person name="Wan X."/>
        </authorList>
    </citation>
    <scope>NUCLEOTIDE SEQUENCE [LARGE SCALE GENOMIC DNA]</scope>
    <source>
        <strain evidence="7">cv. Shuchazao</strain>
        <tissue evidence="6">Leaf</tissue>
    </source>
</reference>
<feature type="domain" description="EF-hand" evidence="5">
    <location>
        <begin position="42"/>
        <end position="77"/>
    </location>
</feature>
<evidence type="ECO:0000256" key="2">
    <source>
        <dbReference type="ARBA" id="ARBA00022723"/>
    </source>
</evidence>
<dbReference type="Gene3D" id="1.10.238.10">
    <property type="entry name" value="EF-hand"/>
    <property type="match status" value="2"/>
</dbReference>
<dbReference type="InterPro" id="IPR011992">
    <property type="entry name" value="EF-hand-dom_pair"/>
</dbReference>
<gene>
    <name evidence="6" type="ORF">TEA_020559</name>
</gene>
<dbReference type="FunFam" id="1.10.238.10:FF:000089">
    <property type="entry name" value="calmodulin-like protein 3"/>
    <property type="match status" value="1"/>
</dbReference>
<dbReference type="AlphaFoldDB" id="A0A4S4ECW9"/>
<evidence type="ECO:0000256" key="1">
    <source>
        <dbReference type="ARBA" id="ARBA00003291"/>
    </source>
</evidence>
<dbReference type="InterPro" id="IPR039647">
    <property type="entry name" value="EF_hand_pair_protein_CML-like"/>
</dbReference>
<dbReference type="CDD" id="cd00051">
    <property type="entry name" value="EFh"/>
    <property type="match status" value="1"/>
</dbReference>
<dbReference type="SMART" id="SM00054">
    <property type="entry name" value="EFh"/>
    <property type="match status" value="4"/>
</dbReference>
<dbReference type="PANTHER" id="PTHR10891">
    <property type="entry name" value="EF-HAND CALCIUM-BINDING DOMAIN CONTAINING PROTEIN"/>
    <property type="match status" value="1"/>
</dbReference>
<evidence type="ECO:0000256" key="3">
    <source>
        <dbReference type="ARBA" id="ARBA00022737"/>
    </source>
</evidence>
<dbReference type="GO" id="GO:0005509">
    <property type="term" value="F:calcium ion binding"/>
    <property type="evidence" value="ECO:0007669"/>
    <property type="project" value="InterPro"/>
</dbReference>
<accession>A0A4S4ECW9</accession>
<feature type="domain" description="EF-hand" evidence="5">
    <location>
        <begin position="113"/>
        <end position="148"/>
    </location>
</feature>
<evidence type="ECO:0000256" key="4">
    <source>
        <dbReference type="ARBA" id="ARBA00022837"/>
    </source>
</evidence>
<sequence length="185" mass="21225">MSKLSFLEFKYHLSERKFLRKPTRMFSLGDGQNSSLLPAYQPNIDEMKQVFDKFDSNKDGKISPDEYKAILRALKKEDTIKDVPNIFKVADLDGDGFIDFNEFVEVQKREGGLKTTDMQCAFRTFDLDGDGKISAEEVFELLKRLGEKCSLQDCRKMVRAVDANGDGVIDMDEFITMMTRTMKLC</sequence>
<dbReference type="PROSITE" id="PS00018">
    <property type="entry name" value="EF_HAND_1"/>
    <property type="match status" value="3"/>
</dbReference>
<dbReference type="Proteomes" id="UP000306102">
    <property type="component" value="Unassembled WGS sequence"/>
</dbReference>
<evidence type="ECO:0000259" key="5">
    <source>
        <dbReference type="PROSITE" id="PS50222"/>
    </source>
</evidence>
<dbReference type="Pfam" id="PF13499">
    <property type="entry name" value="EF-hand_7"/>
    <property type="match status" value="2"/>
</dbReference>
<dbReference type="PROSITE" id="PS50222">
    <property type="entry name" value="EF_HAND_2"/>
    <property type="match status" value="4"/>
</dbReference>
<feature type="domain" description="EF-hand" evidence="5">
    <location>
        <begin position="149"/>
        <end position="184"/>
    </location>
</feature>
<evidence type="ECO:0000313" key="6">
    <source>
        <dbReference type="EMBL" id="THG14139.1"/>
    </source>
</evidence>
<dbReference type="SUPFAM" id="SSF47473">
    <property type="entry name" value="EF-hand"/>
    <property type="match status" value="1"/>
</dbReference>
<dbReference type="GO" id="GO:0005737">
    <property type="term" value="C:cytoplasm"/>
    <property type="evidence" value="ECO:0007669"/>
    <property type="project" value="UniProtKB-ARBA"/>
</dbReference>